<evidence type="ECO:0000256" key="5">
    <source>
        <dbReference type="ARBA" id="ARBA00023242"/>
    </source>
</evidence>
<keyword evidence="4" id="KW-0472">Membrane</keyword>
<dbReference type="HOGENOM" id="CLU_242074_0_0_1"/>
<gene>
    <name evidence="6" type="ORF">CGI_10015727</name>
</gene>
<protein>
    <submittedName>
        <fullName evidence="6">Nesprin-1</fullName>
    </submittedName>
</protein>
<dbReference type="SUPFAM" id="SSF46966">
    <property type="entry name" value="Spectrin repeat"/>
    <property type="match status" value="6"/>
</dbReference>
<keyword evidence="5" id="KW-0539">Nucleus</keyword>
<dbReference type="CDD" id="cd00176">
    <property type="entry name" value="SPEC"/>
    <property type="match status" value="1"/>
</dbReference>
<dbReference type="InParanoid" id="K1QNN8"/>
<dbReference type="PANTHER" id="PTHR14514">
    <property type="entry name" value="PKA ANCHORING PROTEIN"/>
    <property type="match status" value="1"/>
</dbReference>
<evidence type="ECO:0000313" key="6">
    <source>
        <dbReference type="EMBL" id="EKC32674.1"/>
    </source>
</evidence>
<evidence type="ECO:0000256" key="3">
    <source>
        <dbReference type="ARBA" id="ARBA00022737"/>
    </source>
</evidence>
<comment type="subcellular location">
    <subcellularLocation>
        <location evidence="1">Nucleus membrane</location>
    </subcellularLocation>
</comment>
<sequence>MLRAKKLSKATDRQKDSLESLHNTAAKVLPKISSNDQSLVEEKIRSVGNKHTHLQVRIERARQQYEGVSANLSDIKAEVDKYLLWLTKQEQMMSEKVIAGKHLQSAEIRLENSKSLCKELQSKEATIETVKGKVEELIRDLPHSERAFVDDWITQVCDQHQKVYSLAADQQKLLASSVEQRQKVQHKLQQVCQWLQKKEREICEFQLLRLSSQEVEKQLERCRALQNDVTGYKQQIDELQKRGKMLHIDCTAEEMTEINSKLSEVDNRYAVLLNDISTYHSYLRDSVVSRRNFESDLLKNDKWCRETEMRCASEPVLDSAVELLEEQLVHYKSLQKTSRMFESLGKVIEETGISFKPKLVEEDKLNMAQQLKNAREQYDRCANLIQERLQCIEAVVSARSETEEKIREASNWIENIETELKKLSKQSGIDVTDGERVLEKFEAIGESLSIYQPTVTQLNQESERLHNSGQSIDARRIMDITTKYEILQDQVTHQRKKIHKELVLQQQCQSQSEHVESLLSECKGNLEKVDHQETGEKMKTLKMITDKFMEADTLFIQLDDKMVSKEALQNVDRLKEKAHLKTKRLTAEIPECLEEKQDQIDSLEKTVTNAIEKKKQYLATAENNRVQYENSMKQINDWLHGAEILTDSGYDTLDLETISCTLKEHQDYFNEASMCQDEMEQVVELSERLLPSLDNNDTETLRQTLKQYTQRLNAVMAKSARKEELLKMKINEWNSFQIAVAAVDEQLQMITKDLEKTENIMLVNQSSVKDQLKHIKFLTFFMTNPDGEVTEKSLSHILEQWEEFKSLEESLDKLLMEIKDSLPTVEGEDHSLSWLNNQLKNVKDLSFKLKSTHSKVEFLRECAQTLDNILPTAEARAECQKTFLNVLEKVKRFQNKIKETQGTLEEKIEDMENFIKEELEENHPLNQSKLEVLAMEAGKTLLDDANTIKKQMSQGLATETPSFQEKIDEISQKRRKPLGERSLLSNQDCTDSISSERISSQADYHYPGVCLSPPNLPMRNASIHHEEAYGHRNNVVAKEQQLQDAVQNQGQFLLAVQRVNTQLDKIQLSIKEEFNSSESCIEDFQKSLSDFYDLKSEIVKLREEGMKLVDPSQPDSFKTMQSTFTMLNDRVENLEVFAEIRSTQIKTPQKENEVHVAAFEEIKAQGKHIDHCNEEAGETIIKKPSDIEDFQISDIQQRKRKLEETMFAIRQLDISMGNLRKWLSHIEHELSTPLYFMNSEEMEFKSKLEHQKNLQRDIEHHSTGVGSVLNLCEVLLHDSDACPSEQIMKKIHGMYSKLEKMNKVYRKLAREGRTDHMGTLKSTIFYCNKEWDIIQHRVSALLINLRQSAALDDDFKTMKNVLYKWLTDIDVRVTDLEHFSSMSTEAKMAEVKKIEKEIDSKERNVSSLDSYALLRMEKEDVENASEIQREVDELKNYMRAVSERAYQFSKDLKKIEKEIDSKERNVSSLDSYALLLMEKEDIENASKIQREVDELKNYMRAVSERAYQFSKDLKLKSIMSPDLASDTPFDFEMYTDCSGQGSPQEEHIVGNNAGVENKLQQCEPINLVMDETAMWSKLRTLSSLKVELESNKERILGLKDTTDRLLTETESEDMMIAQDKMHLRITQLFDSYDKRDDPRPNVTVIHGTCGEVYFGFFCRFWHV</sequence>
<dbReference type="EMBL" id="JH816419">
    <property type="protein sequence ID" value="EKC32674.1"/>
    <property type="molecule type" value="Genomic_DNA"/>
</dbReference>
<dbReference type="Pfam" id="PF00435">
    <property type="entry name" value="Spectrin"/>
    <property type="match status" value="3"/>
</dbReference>
<reference evidence="6" key="1">
    <citation type="journal article" date="2012" name="Nature">
        <title>The oyster genome reveals stress adaptation and complexity of shell formation.</title>
        <authorList>
            <person name="Zhang G."/>
            <person name="Fang X."/>
            <person name="Guo X."/>
            <person name="Li L."/>
            <person name="Luo R."/>
            <person name="Xu F."/>
            <person name="Yang P."/>
            <person name="Zhang L."/>
            <person name="Wang X."/>
            <person name="Qi H."/>
            <person name="Xiong Z."/>
            <person name="Que H."/>
            <person name="Xie Y."/>
            <person name="Holland P.W."/>
            <person name="Paps J."/>
            <person name="Zhu Y."/>
            <person name="Wu F."/>
            <person name="Chen Y."/>
            <person name="Wang J."/>
            <person name="Peng C."/>
            <person name="Meng J."/>
            <person name="Yang L."/>
            <person name="Liu J."/>
            <person name="Wen B."/>
            <person name="Zhang N."/>
            <person name="Huang Z."/>
            <person name="Zhu Q."/>
            <person name="Feng Y."/>
            <person name="Mount A."/>
            <person name="Hedgecock D."/>
            <person name="Xu Z."/>
            <person name="Liu Y."/>
            <person name="Domazet-Loso T."/>
            <person name="Du Y."/>
            <person name="Sun X."/>
            <person name="Zhang S."/>
            <person name="Liu B."/>
            <person name="Cheng P."/>
            <person name="Jiang X."/>
            <person name="Li J."/>
            <person name="Fan D."/>
            <person name="Wang W."/>
            <person name="Fu W."/>
            <person name="Wang T."/>
            <person name="Wang B."/>
            <person name="Zhang J."/>
            <person name="Peng Z."/>
            <person name="Li Y."/>
            <person name="Li N."/>
            <person name="Wang J."/>
            <person name="Chen M."/>
            <person name="He Y."/>
            <person name="Tan F."/>
            <person name="Song X."/>
            <person name="Zheng Q."/>
            <person name="Huang R."/>
            <person name="Yang H."/>
            <person name="Du X."/>
            <person name="Chen L."/>
            <person name="Yang M."/>
            <person name="Gaffney P.M."/>
            <person name="Wang S."/>
            <person name="Luo L."/>
            <person name="She Z."/>
            <person name="Ming Y."/>
            <person name="Huang W."/>
            <person name="Zhang S."/>
            <person name="Huang B."/>
            <person name="Zhang Y."/>
            <person name="Qu T."/>
            <person name="Ni P."/>
            <person name="Miao G."/>
            <person name="Wang J."/>
            <person name="Wang Q."/>
            <person name="Steinberg C.E."/>
            <person name="Wang H."/>
            <person name="Li N."/>
            <person name="Qian L."/>
            <person name="Zhang G."/>
            <person name="Li Y."/>
            <person name="Yang H."/>
            <person name="Liu X."/>
            <person name="Wang J."/>
            <person name="Yin Y."/>
            <person name="Wang J."/>
        </authorList>
    </citation>
    <scope>NUCLEOTIDE SEQUENCE [LARGE SCALE GENOMIC DNA]</scope>
    <source>
        <strain evidence="6">05x7-T-G4-1.051#20</strain>
    </source>
</reference>
<keyword evidence="2" id="KW-0597">Phosphoprotein</keyword>
<evidence type="ECO:0000256" key="1">
    <source>
        <dbReference type="ARBA" id="ARBA00004126"/>
    </source>
</evidence>
<proteinExistence type="predicted"/>
<dbReference type="Gene3D" id="1.20.58.60">
    <property type="match status" value="4"/>
</dbReference>
<dbReference type="InterPro" id="IPR002017">
    <property type="entry name" value="Spectrin_repeat"/>
</dbReference>
<accession>K1QNN8</accession>
<dbReference type="PANTHER" id="PTHR14514:SF7">
    <property type="entry name" value="KASH DOMAIN-CONTAINING PROTEIN"/>
    <property type="match status" value="1"/>
</dbReference>
<keyword evidence="3" id="KW-0677">Repeat</keyword>
<dbReference type="GO" id="GO:0031965">
    <property type="term" value="C:nuclear membrane"/>
    <property type="evidence" value="ECO:0007669"/>
    <property type="project" value="UniProtKB-SubCell"/>
</dbReference>
<organism evidence="6">
    <name type="scientific">Magallana gigas</name>
    <name type="common">Pacific oyster</name>
    <name type="synonym">Crassostrea gigas</name>
    <dbReference type="NCBI Taxonomy" id="29159"/>
    <lineage>
        <taxon>Eukaryota</taxon>
        <taxon>Metazoa</taxon>
        <taxon>Spiralia</taxon>
        <taxon>Lophotrochozoa</taxon>
        <taxon>Mollusca</taxon>
        <taxon>Bivalvia</taxon>
        <taxon>Autobranchia</taxon>
        <taxon>Pteriomorphia</taxon>
        <taxon>Ostreida</taxon>
        <taxon>Ostreoidea</taxon>
        <taxon>Ostreidae</taxon>
        <taxon>Magallana</taxon>
    </lineage>
</organism>
<name>K1QNN8_MAGGI</name>
<evidence type="ECO:0000256" key="2">
    <source>
        <dbReference type="ARBA" id="ARBA00022553"/>
    </source>
</evidence>
<dbReference type="SMART" id="SM00150">
    <property type="entry name" value="SPEC"/>
    <property type="match status" value="6"/>
</dbReference>
<dbReference type="InterPro" id="IPR018159">
    <property type="entry name" value="Spectrin/alpha-actinin"/>
</dbReference>
<evidence type="ECO:0000256" key="4">
    <source>
        <dbReference type="ARBA" id="ARBA00023136"/>
    </source>
</evidence>